<evidence type="ECO:0000313" key="3">
    <source>
        <dbReference type="Proteomes" id="UP000284407"/>
    </source>
</evidence>
<evidence type="ECO:0000259" key="1">
    <source>
        <dbReference type="Pfam" id="PF24891"/>
    </source>
</evidence>
<keyword evidence="3" id="KW-1185">Reference proteome</keyword>
<feature type="domain" description="DUF7742" evidence="1">
    <location>
        <begin position="2"/>
        <end position="88"/>
    </location>
</feature>
<evidence type="ECO:0000313" key="2">
    <source>
        <dbReference type="EMBL" id="RKE94110.1"/>
    </source>
</evidence>
<sequence>MRAVGLSDLVHAARAVQAVPQADRLSFGMHLLWRAHVADKYVKRLSKLHPHWGDGSLCAAAKRHLQSDDSLKTSPEFQDCLVIVLKVLALRRSLGTKTCAGQRVCKKRICVRY</sequence>
<name>A0A420DIQ2_9RHOB</name>
<dbReference type="InterPro" id="IPR056644">
    <property type="entry name" value="DUF7742"/>
</dbReference>
<dbReference type="STRING" id="1443111.Z949_1281"/>
<dbReference type="AlphaFoldDB" id="A0A420DIQ2"/>
<proteinExistence type="predicted"/>
<dbReference type="EMBL" id="RAQK01000002">
    <property type="protein sequence ID" value="RKE94110.1"/>
    <property type="molecule type" value="Genomic_DNA"/>
</dbReference>
<dbReference type="Pfam" id="PF24891">
    <property type="entry name" value="DUF7742"/>
    <property type="match status" value="1"/>
</dbReference>
<comment type="caution">
    <text evidence="2">The sequence shown here is derived from an EMBL/GenBank/DDBJ whole genome shotgun (WGS) entry which is preliminary data.</text>
</comment>
<gene>
    <name evidence="2" type="ORF">C8N30_3219</name>
</gene>
<protein>
    <recommendedName>
        <fullName evidence="1">DUF7742 domain-containing protein</fullName>
    </recommendedName>
</protein>
<accession>A0A420DIQ2</accession>
<dbReference type="Proteomes" id="UP000284407">
    <property type="component" value="Unassembled WGS sequence"/>
</dbReference>
<reference evidence="2 3" key="1">
    <citation type="submission" date="2018-09" db="EMBL/GenBank/DDBJ databases">
        <title>Genomic Encyclopedia of Archaeal and Bacterial Type Strains, Phase II (KMG-II): from individual species to whole genera.</title>
        <authorList>
            <person name="Goeker M."/>
        </authorList>
    </citation>
    <scope>NUCLEOTIDE SEQUENCE [LARGE SCALE GENOMIC DNA]</scope>
    <source>
        <strain evidence="2 3">DSM 11458</strain>
    </source>
</reference>
<organism evidence="2 3">
    <name type="scientific">Sulfitobacter guttiformis</name>
    <dbReference type="NCBI Taxonomy" id="74349"/>
    <lineage>
        <taxon>Bacteria</taxon>
        <taxon>Pseudomonadati</taxon>
        <taxon>Pseudomonadota</taxon>
        <taxon>Alphaproteobacteria</taxon>
        <taxon>Rhodobacterales</taxon>
        <taxon>Roseobacteraceae</taxon>
        <taxon>Sulfitobacter</taxon>
    </lineage>
</organism>